<keyword evidence="5" id="KW-1185">Reference proteome</keyword>
<dbReference type="RefSeq" id="WP_204515079.1">
    <property type="nucleotide sequence ID" value="NZ_JAFBCP010000001.1"/>
</dbReference>
<comment type="caution">
    <text evidence="4">The sequence shown here is derived from an EMBL/GenBank/DDBJ whole genome shotgun (WGS) entry which is preliminary data.</text>
</comment>
<evidence type="ECO:0000256" key="2">
    <source>
        <dbReference type="ARBA" id="ARBA00022679"/>
    </source>
</evidence>
<dbReference type="InterPro" id="IPR028098">
    <property type="entry name" value="Glyco_trans_4-like_N"/>
</dbReference>
<protein>
    <submittedName>
        <fullName evidence="4">Glycosyltransferase involved in cell wall biosynthesis</fullName>
    </submittedName>
</protein>
<sequence>MDNAVATPFEELDVSFDVVPGERVYVDVEIKCDKETEKAAVLEVVALTEESEPVELPDAGHSSAYQNFRYVAGSSSEYRNNHFEFQVPDNVVSLRLKGNLRRNVANAFYSGQVVFNSESSSESVLATPSGNDVALHPPAYKIVLNPPEGATSVNVEVHGLAGDGVESRTPVSVELRDKSGNVLLPPTNLGISPAIGGYLYVSASDKNIPDVTEREFSFGEETHEILIRGNKWNDKGLLLVGAPKVEWRRSAESLWHLEEFLDSIKADDPLWIVDTTAPPVGDDTRALRPNNLVRELNKLGHHVLFFPFSSIGEMSERPLPNVCQANREHFDDAVAMVARRRQGKNTVYVCSSFPSLSANGAVDAATAHGWQTLYIVRDDMEEFNRVGYSKWYTSTLERRMIERAERVITVSPALQQKVRSLTVKRDVDVRVIPNAVREEVVERAKSLRTSEVWKHKDLAVGYVGHLTPSWFDWEAVLHLARALPEARFEIIGHGAPALGQVPSNVSILGPKTHEEIESYARSWRVGLIPFIQSPLSVGVDPNKLFEYLAWGLRTVSSPMGSVDSSPSTWVYRNPQELVSAVDEALHQPMTDEELSRIDQFATENTWSARAQLYVEMMGFSS</sequence>
<proteinExistence type="predicted"/>
<dbReference type="PANTHER" id="PTHR12526:SF630">
    <property type="entry name" value="GLYCOSYLTRANSFERASE"/>
    <property type="match status" value="1"/>
</dbReference>
<keyword evidence="2" id="KW-0808">Transferase</keyword>
<feature type="domain" description="Glycosyltransferase subfamily 4-like N-terminal" evidence="3">
    <location>
        <begin position="291"/>
        <end position="437"/>
    </location>
</feature>
<evidence type="ECO:0000313" key="4">
    <source>
        <dbReference type="EMBL" id="MBM7816270.1"/>
    </source>
</evidence>
<dbReference type="SUPFAM" id="SSF53756">
    <property type="entry name" value="UDP-Glycosyltransferase/glycogen phosphorylase"/>
    <property type="match status" value="1"/>
</dbReference>
<dbReference type="PANTHER" id="PTHR12526">
    <property type="entry name" value="GLYCOSYLTRANSFERASE"/>
    <property type="match status" value="1"/>
</dbReference>
<dbReference type="Gene3D" id="3.40.50.2000">
    <property type="entry name" value="Glycogen Phosphorylase B"/>
    <property type="match status" value="2"/>
</dbReference>
<gene>
    <name evidence="4" type="ORF">JOE56_000964</name>
</gene>
<evidence type="ECO:0000313" key="5">
    <source>
        <dbReference type="Proteomes" id="UP000809290"/>
    </source>
</evidence>
<reference evidence="4 5" key="1">
    <citation type="submission" date="2021-01" db="EMBL/GenBank/DDBJ databases">
        <title>Sequencing the genomes of 1000 actinobacteria strains.</title>
        <authorList>
            <person name="Klenk H.-P."/>
        </authorList>
    </citation>
    <scope>NUCLEOTIDE SEQUENCE [LARGE SCALE GENOMIC DNA]</scope>
    <source>
        <strain evidence="4 5">DSM 13657</strain>
    </source>
</reference>
<dbReference type="Pfam" id="PF13439">
    <property type="entry name" value="Glyco_transf_4"/>
    <property type="match status" value="1"/>
</dbReference>
<evidence type="ECO:0000256" key="1">
    <source>
        <dbReference type="ARBA" id="ARBA00022676"/>
    </source>
</evidence>
<evidence type="ECO:0000259" key="3">
    <source>
        <dbReference type="Pfam" id="PF13439"/>
    </source>
</evidence>
<organism evidence="4 5">
    <name type="scientific">Brevibacterium paucivorans</name>
    <dbReference type="NCBI Taxonomy" id="170994"/>
    <lineage>
        <taxon>Bacteria</taxon>
        <taxon>Bacillati</taxon>
        <taxon>Actinomycetota</taxon>
        <taxon>Actinomycetes</taxon>
        <taxon>Micrococcales</taxon>
        <taxon>Brevibacteriaceae</taxon>
        <taxon>Brevibacterium</taxon>
    </lineage>
</organism>
<accession>A0ABS2SK19</accession>
<dbReference type="Proteomes" id="UP000809290">
    <property type="component" value="Unassembled WGS sequence"/>
</dbReference>
<dbReference type="EMBL" id="JAFBCP010000001">
    <property type="protein sequence ID" value="MBM7816270.1"/>
    <property type="molecule type" value="Genomic_DNA"/>
</dbReference>
<keyword evidence="1" id="KW-0328">Glycosyltransferase</keyword>
<name>A0ABS2SK19_9MICO</name>